<evidence type="ECO:0000256" key="9">
    <source>
        <dbReference type="ARBA" id="ARBA00022989"/>
    </source>
</evidence>
<evidence type="ECO:0000256" key="7">
    <source>
        <dbReference type="ARBA" id="ARBA00022692"/>
    </source>
</evidence>
<keyword evidence="9 13" id="KW-1133">Transmembrane helix</keyword>
<dbReference type="InterPro" id="IPR014314">
    <property type="entry name" value="Succ_DH_cytb556"/>
</dbReference>
<proteinExistence type="inferred from homology"/>
<comment type="cofactor">
    <cofactor evidence="1">
        <name>heme</name>
        <dbReference type="ChEBI" id="CHEBI:30413"/>
    </cofactor>
</comment>
<evidence type="ECO:0000256" key="1">
    <source>
        <dbReference type="ARBA" id="ARBA00001971"/>
    </source>
</evidence>
<evidence type="ECO:0000256" key="12">
    <source>
        <dbReference type="ARBA" id="ARBA00025912"/>
    </source>
</evidence>
<dbReference type="InterPro" id="IPR034804">
    <property type="entry name" value="SQR/QFR_C/D"/>
</dbReference>
<dbReference type="InterPro" id="IPR018495">
    <property type="entry name" value="Succ_DH_cyt_bsu_CS"/>
</dbReference>
<organism evidence="14 15">
    <name type="scientific">Sphingomonas hominis</name>
    <dbReference type="NCBI Taxonomy" id="2741495"/>
    <lineage>
        <taxon>Bacteria</taxon>
        <taxon>Pseudomonadati</taxon>
        <taxon>Pseudomonadota</taxon>
        <taxon>Alphaproteobacteria</taxon>
        <taxon>Sphingomonadales</taxon>
        <taxon>Sphingomonadaceae</taxon>
        <taxon>Sphingomonas</taxon>
    </lineage>
</organism>
<evidence type="ECO:0000256" key="6">
    <source>
        <dbReference type="ARBA" id="ARBA00022617"/>
    </source>
</evidence>
<evidence type="ECO:0000256" key="4">
    <source>
        <dbReference type="ARBA" id="ARBA00007244"/>
    </source>
</evidence>
<dbReference type="CDD" id="cd03499">
    <property type="entry name" value="SQR_TypeC_SdhC"/>
    <property type="match status" value="1"/>
</dbReference>
<evidence type="ECO:0000313" key="14">
    <source>
        <dbReference type="EMBL" id="NTS63763.1"/>
    </source>
</evidence>
<dbReference type="RefSeq" id="WP_174191867.1">
    <property type="nucleotide sequence ID" value="NZ_JABULH010000001.1"/>
</dbReference>
<name>A0ABX2JIQ2_9SPHN</name>
<evidence type="ECO:0000256" key="2">
    <source>
        <dbReference type="ARBA" id="ARBA00004050"/>
    </source>
</evidence>
<dbReference type="NCBIfam" id="TIGR02970">
    <property type="entry name" value="succ_dehyd_cytB"/>
    <property type="match status" value="1"/>
</dbReference>
<dbReference type="PANTHER" id="PTHR10978:SF5">
    <property type="entry name" value="SUCCINATE DEHYDROGENASE CYTOCHROME B560 SUBUNIT, MITOCHONDRIAL"/>
    <property type="match status" value="1"/>
</dbReference>
<comment type="subunit">
    <text evidence="12">Part of an enzyme complex containing four subunits: a flavoprotein, an iron-sulfur protein, plus two membrane-anchoring proteins, SdhC and SdhD. The complex can form homotrimers.</text>
</comment>
<dbReference type="Pfam" id="PF01127">
    <property type="entry name" value="Sdh_cyt"/>
    <property type="match status" value="1"/>
</dbReference>
<keyword evidence="11 13" id="KW-0472">Membrane</keyword>
<gene>
    <name evidence="14" type="primary">sdhC</name>
    <name evidence="14" type="ORF">HRV97_01140</name>
</gene>
<comment type="subcellular location">
    <subcellularLocation>
        <location evidence="3">Membrane</location>
        <topology evidence="3">Multi-pass membrane protein</topology>
    </subcellularLocation>
</comment>
<keyword evidence="10" id="KW-0408">Iron</keyword>
<keyword evidence="7 13" id="KW-0812">Transmembrane</keyword>
<evidence type="ECO:0000256" key="3">
    <source>
        <dbReference type="ARBA" id="ARBA00004141"/>
    </source>
</evidence>
<keyword evidence="6" id="KW-0349">Heme</keyword>
<feature type="transmembrane region" description="Helical" evidence="13">
    <location>
        <begin position="82"/>
        <end position="100"/>
    </location>
</feature>
<dbReference type="PANTHER" id="PTHR10978">
    <property type="entry name" value="SUCCINATE DEHYDROGENASE CYTOCHROME B560 SUBUNIT"/>
    <property type="match status" value="1"/>
</dbReference>
<evidence type="ECO:0000256" key="13">
    <source>
        <dbReference type="SAM" id="Phobius"/>
    </source>
</evidence>
<evidence type="ECO:0000313" key="15">
    <source>
        <dbReference type="Proteomes" id="UP000621447"/>
    </source>
</evidence>
<dbReference type="PIRSF" id="PIRSF000178">
    <property type="entry name" value="SDH_cyt_b560"/>
    <property type="match status" value="1"/>
</dbReference>
<keyword evidence="8" id="KW-0479">Metal-binding</keyword>
<feature type="transmembrane region" description="Helical" evidence="13">
    <location>
        <begin position="121"/>
        <end position="141"/>
    </location>
</feature>
<evidence type="ECO:0000256" key="11">
    <source>
        <dbReference type="ARBA" id="ARBA00023136"/>
    </source>
</evidence>
<dbReference type="EMBL" id="JABULH010000001">
    <property type="protein sequence ID" value="NTS63763.1"/>
    <property type="molecule type" value="Genomic_DNA"/>
</dbReference>
<sequence length="144" mass="15894">MASRPAPRPRPRSPHLFTGPMQFHYRFSPAMLTSIIHRATGAAMATVGAILLVWWLAAIASGDAAYATFRDVFTTDRGNLNIIGYVIGIGLTWAVFQHMASGIRHLVMDTGAAFELKTNQLAARLTFVFSIAMTVLFWLWLGLK</sequence>
<dbReference type="InterPro" id="IPR000701">
    <property type="entry name" value="SuccDH_FuR_B_TM-su"/>
</dbReference>
<evidence type="ECO:0000256" key="8">
    <source>
        <dbReference type="ARBA" id="ARBA00022723"/>
    </source>
</evidence>
<evidence type="ECO:0000256" key="5">
    <source>
        <dbReference type="ARBA" id="ARBA00020076"/>
    </source>
</evidence>
<dbReference type="SUPFAM" id="SSF81343">
    <property type="entry name" value="Fumarate reductase respiratory complex transmembrane subunits"/>
    <property type="match status" value="1"/>
</dbReference>
<comment type="caution">
    <text evidence="14">The sequence shown here is derived from an EMBL/GenBank/DDBJ whole genome shotgun (WGS) entry which is preliminary data.</text>
</comment>
<protein>
    <recommendedName>
        <fullName evidence="5">Succinate dehydrogenase cytochrome b556 subunit</fullName>
    </recommendedName>
</protein>
<reference evidence="14 15" key="1">
    <citation type="submission" date="2020-06" db="EMBL/GenBank/DDBJ databases">
        <title>Sphingomonas hominis sp. nov., a member of the Sphingomonas, isolated from the hair of a 22-year-old girl.</title>
        <authorList>
            <person name="Zhang D.-F."/>
            <person name="Cui X.-W."/>
        </authorList>
    </citation>
    <scope>NUCLEOTIDE SEQUENCE [LARGE SCALE GENOMIC DNA]</scope>
    <source>
        <strain evidence="14 15">HHU CXW</strain>
    </source>
</reference>
<comment type="function">
    <text evidence="2">Membrane-anchoring subunit of succinate dehydrogenase (SDH).</text>
</comment>
<evidence type="ECO:0000256" key="10">
    <source>
        <dbReference type="ARBA" id="ARBA00023004"/>
    </source>
</evidence>
<feature type="transmembrane region" description="Helical" evidence="13">
    <location>
        <begin position="41"/>
        <end position="62"/>
    </location>
</feature>
<keyword evidence="15" id="KW-1185">Reference proteome</keyword>
<dbReference type="PROSITE" id="PS01001">
    <property type="entry name" value="SDH_CYT_2"/>
    <property type="match status" value="1"/>
</dbReference>
<comment type="similarity">
    <text evidence="4">Belongs to the cytochrome b560 family.</text>
</comment>
<dbReference type="Proteomes" id="UP000621447">
    <property type="component" value="Unassembled WGS sequence"/>
</dbReference>
<dbReference type="Gene3D" id="1.20.1300.10">
    <property type="entry name" value="Fumarate reductase/succinate dehydrogenase, transmembrane subunit"/>
    <property type="match status" value="1"/>
</dbReference>
<accession>A0ABX2JIQ2</accession>